<dbReference type="PROSITE" id="PS00479">
    <property type="entry name" value="ZF_DAG_PE_1"/>
    <property type="match status" value="1"/>
</dbReference>
<keyword evidence="1" id="KW-0343">GTPase activation</keyword>
<dbReference type="PROSITE" id="PS50238">
    <property type="entry name" value="RHOGAP"/>
    <property type="match status" value="1"/>
</dbReference>
<dbReference type="Pfam" id="PF00130">
    <property type="entry name" value="C1_1"/>
    <property type="match status" value="1"/>
</dbReference>
<feature type="domain" description="Rho-GAP" evidence="7">
    <location>
        <begin position="272"/>
        <end position="459"/>
    </location>
</feature>
<dbReference type="FunFam" id="3.30.505.10:FF:000019">
    <property type="entry name" value="Chimaerin"/>
    <property type="match status" value="1"/>
</dbReference>
<dbReference type="PANTHER" id="PTHR46075">
    <property type="entry name" value="CHIMERIN FAMILY MEMBER"/>
    <property type="match status" value="1"/>
</dbReference>
<organism evidence="10">
    <name type="scientific">Soboliphyme baturini</name>
    <dbReference type="NCBI Taxonomy" id="241478"/>
    <lineage>
        <taxon>Eukaryota</taxon>
        <taxon>Metazoa</taxon>
        <taxon>Ecdysozoa</taxon>
        <taxon>Nematoda</taxon>
        <taxon>Enoplea</taxon>
        <taxon>Dorylaimia</taxon>
        <taxon>Dioctophymatida</taxon>
        <taxon>Dioctophymatoidea</taxon>
        <taxon>Soboliphymatidae</taxon>
        <taxon>Soboliphyme</taxon>
    </lineage>
</organism>
<dbReference type="GO" id="GO:0007165">
    <property type="term" value="P:signal transduction"/>
    <property type="evidence" value="ECO:0007669"/>
    <property type="project" value="InterPro"/>
</dbReference>
<dbReference type="Gene3D" id="1.10.555.10">
    <property type="entry name" value="Rho GTPase activation protein"/>
    <property type="match status" value="1"/>
</dbReference>
<dbReference type="InterPro" id="IPR036860">
    <property type="entry name" value="SH2_dom_sf"/>
</dbReference>
<dbReference type="Gene3D" id="3.30.505.10">
    <property type="entry name" value="SH2 domain"/>
    <property type="match status" value="1"/>
</dbReference>
<evidence type="ECO:0000313" key="9">
    <source>
        <dbReference type="Proteomes" id="UP000270296"/>
    </source>
</evidence>
<dbReference type="EMBL" id="UZAM01010168">
    <property type="protein sequence ID" value="VDP11166.1"/>
    <property type="molecule type" value="Genomic_DNA"/>
</dbReference>
<keyword evidence="4" id="KW-0727">SH2 domain</keyword>
<dbReference type="FunFam" id="3.30.60.20:FF:000025">
    <property type="entry name" value="Chimaerin"/>
    <property type="match status" value="1"/>
</dbReference>
<dbReference type="InterPro" id="IPR051854">
    <property type="entry name" value="Rho-type_GAP"/>
</dbReference>
<protein>
    <submittedName>
        <fullName evidence="10">N-chimaerin</fullName>
    </submittedName>
</protein>
<dbReference type="GO" id="GO:0046872">
    <property type="term" value="F:metal ion binding"/>
    <property type="evidence" value="ECO:0007669"/>
    <property type="project" value="UniProtKB-KW"/>
</dbReference>
<dbReference type="InterPro" id="IPR035840">
    <property type="entry name" value="Chimaerin_SH2"/>
</dbReference>
<name>A0A183ITI0_9BILA</name>
<evidence type="ECO:0000259" key="6">
    <source>
        <dbReference type="PROSITE" id="PS50081"/>
    </source>
</evidence>
<feature type="domain" description="SH2" evidence="5">
    <location>
        <begin position="61"/>
        <end position="130"/>
    </location>
</feature>
<evidence type="ECO:0000259" key="5">
    <source>
        <dbReference type="PROSITE" id="PS50001"/>
    </source>
</evidence>
<evidence type="ECO:0000256" key="1">
    <source>
        <dbReference type="ARBA" id="ARBA00022468"/>
    </source>
</evidence>
<dbReference type="WBParaSite" id="SBAD_0000719201-mRNA-1">
    <property type="protein sequence ID" value="SBAD_0000719201-mRNA-1"/>
    <property type="gene ID" value="SBAD_0000719201"/>
</dbReference>
<evidence type="ECO:0000313" key="8">
    <source>
        <dbReference type="EMBL" id="VDP11166.1"/>
    </source>
</evidence>
<dbReference type="Proteomes" id="UP000270296">
    <property type="component" value="Unassembled WGS sequence"/>
</dbReference>
<dbReference type="PANTHER" id="PTHR46075:SF2">
    <property type="entry name" value="RHO GTPASE ACTIVATING PROTEIN AT 5A, ISOFORM A"/>
    <property type="match status" value="1"/>
</dbReference>
<dbReference type="CDD" id="cd10352">
    <property type="entry name" value="SH2_a2chimerin_b2chimerin"/>
    <property type="match status" value="1"/>
</dbReference>
<reference evidence="8 9" key="2">
    <citation type="submission" date="2018-11" db="EMBL/GenBank/DDBJ databases">
        <authorList>
            <consortium name="Pathogen Informatics"/>
        </authorList>
    </citation>
    <scope>NUCLEOTIDE SEQUENCE [LARGE SCALE GENOMIC DNA]</scope>
</reference>
<keyword evidence="3" id="KW-0862">Zinc</keyword>
<dbReference type="InterPro" id="IPR000198">
    <property type="entry name" value="RhoGAP_dom"/>
</dbReference>
<dbReference type="PROSITE" id="PS50081">
    <property type="entry name" value="ZF_DAG_PE_2"/>
    <property type="match status" value="1"/>
</dbReference>
<dbReference type="SMART" id="SM00252">
    <property type="entry name" value="SH2"/>
    <property type="match status" value="1"/>
</dbReference>
<evidence type="ECO:0000259" key="7">
    <source>
        <dbReference type="PROSITE" id="PS50238"/>
    </source>
</evidence>
<proteinExistence type="predicted"/>
<sequence length="462" mass="53837">MSDQTCSGLIRTDDGSYSIAAYWKYHLFLLQENAPKPRPLLCNGLPKAVTASNRPPFYGLEFHGPISREKADELLAASGEGSYLVRESRRAENSFTLCIRFDGFTKNYKLFYDGQHYVGEKRFDNVNDLVADGLITMYVEKHASEYIKRMSEETVYDESPYNQYQKMRRKLKSLKNQQHSPEISMTGTFDDSMTLVSRHRNSSEGSTRSLEQDSQKVHRFKMHSFHGPHWCDFCGNYMWGLVQQGVKCEDCGFAAHRKCGEKTLPDCRPDSKYVKRMFGVDLTTFVMAHNIERRGLDTEGLYRISGSHEEIERLRMLFDTEGRVDLRKCRVEDVHTLTGLLKLYFRMLPIPLITHSARREFGRVMSTTFSRERERLRRFRKVMDTVLPPAHYNTTRRFILHLSNVAKRSFCNKMTEENLARILVMTVMSHPIHESEFLILPQQDLFILHYLIDNAKKLFPES</sequence>
<gene>
    <name evidence="8" type="ORF">SBAD_LOCUS6927</name>
</gene>
<dbReference type="InterPro" id="IPR046349">
    <property type="entry name" value="C1-like_sf"/>
</dbReference>
<dbReference type="PRINTS" id="PR00008">
    <property type="entry name" value="DAGPEDOMAIN"/>
</dbReference>
<dbReference type="CDD" id="cd20806">
    <property type="entry name" value="C1_CHN"/>
    <property type="match status" value="1"/>
</dbReference>
<dbReference type="InterPro" id="IPR002219">
    <property type="entry name" value="PKC_DAG/PE"/>
</dbReference>
<evidence type="ECO:0000256" key="4">
    <source>
        <dbReference type="PROSITE-ProRule" id="PRU00191"/>
    </source>
</evidence>
<evidence type="ECO:0000256" key="3">
    <source>
        <dbReference type="ARBA" id="ARBA00022833"/>
    </source>
</evidence>
<dbReference type="Gene3D" id="3.30.60.20">
    <property type="match status" value="1"/>
</dbReference>
<evidence type="ECO:0000313" key="10">
    <source>
        <dbReference type="WBParaSite" id="SBAD_0000719201-mRNA-1"/>
    </source>
</evidence>
<dbReference type="GO" id="GO:0005096">
    <property type="term" value="F:GTPase activator activity"/>
    <property type="evidence" value="ECO:0007669"/>
    <property type="project" value="UniProtKB-KW"/>
</dbReference>
<dbReference type="PROSITE" id="PS50001">
    <property type="entry name" value="SH2"/>
    <property type="match status" value="1"/>
</dbReference>
<dbReference type="Pfam" id="PF00620">
    <property type="entry name" value="RhoGAP"/>
    <property type="match status" value="1"/>
</dbReference>
<accession>A0A183ITI0</accession>
<dbReference type="SMART" id="SM00109">
    <property type="entry name" value="C1"/>
    <property type="match status" value="1"/>
</dbReference>
<dbReference type="SUPFAM" id="SSF48350">
    <property type="entry name" value="GTPase activation domain, GAP"/>
    <property type="match status" value="1"/>
</dbReference>
<evidence type="ECO:0000256" key="2">
    <source>
        <dbReference type="ARBA" id="ARBA00022723"/>
    </source>
</evidence>
<dbReference type="InterPro" id="IPR000980">
    <property type="entry name" value="SH2"/>
</dbReference>
<dbReference type="SUPFAM" id="SSF57889">
    <property type="entry name" value="Cysteine-rich domain"/>
    <property type="match status" value="1"/>
</dbReference>
<keyword evidence="9" id="KW-1185">Reference proteome</keyword>
<dbReference type="InterPro" id="IPR020454">
    <property type="entry name" value="DAG/PE-bd"/>
</dbReference>
<dbReference type="OrthoDB" id="3196451at2759"/>
<dbReference type="AlphaFoldDB" id="A0A183ITI0"/>
<reference evidence="10" key="1">
    <citation type="submission" date="2016-06" db="UniProtKB">
        <authorList>
            <consortium name="WormBaseParasite"/>
        </authorList>
    </citation>
    <scope>IDENTIFICATION</scope>
</reference>
<dbReference type="InterPro" id="IPR008936">
    <property type="entry name" value="Rho_GTPase_activation_prot"/>
</dbReference>
<dbReference type="SUPFAM" id="SSF55550">
    <property type="entry name" value="SH2 domain"/>
    <property type="match status" value="1"/>
</dbReference>
<dbReference type="Pfam" id="PF00017">
    <property type="entry name" value="SH2"/>
    <property type="match status" value="1"/>
</dbReference>
<feature type="domain" description="Phorbol-ester/DAG-type" evidence="6">
    <location>
        <begin position="217"/>
        <end position="267"/>
    </location>
</feature>
<keyword evidence="2" id="KW-0479">Metal-binding</keyword>
<dbReference type="SMART" id="SM00324">
    <property type="entry name" value="RhoGAP"/>
    <property type="match status" value="1"/>
</dbReference>